<gene>
    <name evidence="2" type="ORF">AVDCRST_MAG69-301</name>
</gene>
<evidence type="ECO:0000313" key="2">
    <source>
        <dbReference type="EMBL" id="CAA9474183.1"/>
    </source>
</evidence>
<proteinExistence type="predicted"/>
<feature type="region of interest" description="Disordered" evidence="1">
    <location>
        <begin position="1"/>
        <end position="24"/>
    </location>
</feature>
<sequence length="37" mass="4026">MPSSATAPESARSLIRPRAQSSAQPVTEILNLRGRFE</sequence>
<reference evidence="2" key="1">
    <citation type="submission" date="2020-02" db="EMBL/GenBank/DDBJ databases">
        <authorList>
            <person name="Meier V. D."/>
        </authorList>
    </citation>
    <scope>NUCLEOTIDE SEQUENCE</scope>
    <source>
        <strain evidence="2">AVDCRST_MAG69</strain>
    </source>
</reference>
<accession>A0A6J4RI75</accession>
<dbReference type="EMBL" id="CADCVP010000041">
    <property type="protein sequence ID" value="CAA9474183.1"/>
    <property type="molecule type" value="Genomic_DNA"/>
</dbReference>
<protein>
    <submittedName>
        <fullName evidence="2">Uncharacterized protein</fullName>
    </submittedName>
</protein>
<name>A0A6J4RI75_9ACTN</name>
<dbReference type="AlphaFoldDB" id="A0A6J4RI75"/>
<evidence type="ECO:0000256" key="1">
    <source>
        <dbReference type="SAM" id="MobiDB-lite"/>
    </source>
</evidence>
<organism evidence="2">
    <name type="scientific">uncultured Solirubrobacteraceae bacterium</name>
    <dbReference type="NCBI Taxonomy" id="1162706"/>
    <lineage>
        <taxon>Bacteria</taxon>
        <taxon>Bacillati</taxon>
        <taxon>Actinomycetota</taxon>
        <taxon>Thermoleophilia</taxon>
        <taxon>Solirubrobacterales</taxon>
        <taxon>Solirubrobacteraceae</taxon>
        <taxon>environmental samples</taxon>
    </lineage>
</organism>